<name>A0A381W6N6_9ZZZZ</name>
<dbReference type="InterPro" id="IPR015424">
    <property type="entry name" value="PyrdxlP-dep_Trfase"/>
</dbReference>
<evidence type="ECO:0000313" key="3">
    <source>
        <dbReference type="EMBL" id="SVA48174.1"/>
    </source>
</evidence>
<evidence type="ECO:0000256" key="1">
    <source>
        <dbReference type="ARBA" id="ARBA00001933"/>
    </source>
</evidence>
<dbReference type="SUPFAM" id="SSF53383">
    <property type="entry name" value="PLP-dependent transferases"/>
    <property type="match status" value="1"/>
</dbReference>
<keyword evidence="2" id="KW-0663">Pyridoxal phosphate</keyword>
<dbReference type="GO" id="GO:0030170">
    <property type="term" value="F:pyridoxal phosphate binding"/>
    <property type="evidence" value="ECO:0007669"/>
    <property type="project" value="InterPro"/>
</dbReference>
<dbReference type="Pfam" id="PF01053">
    <property type="entry name" value="Cys_Met_Meta_PP"/>
    <property type="match status" value="1"/>
</dbReference>
<dbReference type="EMBL" id="UINC01010865">
    <property type="protein sequence ID" value="SVA48174.1"/>
    <property type="molecule type" value="Genomic_DNA"/>
</dbReference>
<dbReference type="InterPro" id="IPR015421">
    <property type="entry name" value="PyrdxlP-dep_Trfase_major"/>
</dbReference>
<reference evidence="3" key="1">
    <citation type="submission" date="2018-05" db="EMBL/GenBank/DDBJ databases">
        <authorList>
            <person name="Lanie J.A."/>
            <person name="Ng W.-L."/>
            <person name="Kazmierczak K.M."/>
            <person name="Andrzejewski T.M."/>
            <person name="Davidsen T.M."/>
            <person name="Wayne K.J."/>
            <person name="Tettelin H."/>
            <person name="Glass J.I."/>
            <person name="Rusch D."/>
            <person name="Podicherti R."/>
            <person name="Tsui H.-C.T."/>
            <person name="Winkler M.E."/>
        </authorList>
    </citation>
    <scope>NUCLEOTIDE SEQUENCE</scope>
</reference>
<dbReference type="Gene3D" id="3.40.640.10">
    <property type="entry name" value="Type I PLP-dependent aspartate aminotransferase-like (Major domain)"/>
    <property type="match status" value="1"/>
</dbReference>
<dbReference type="GO" id="GO:0019346">
    <property type="term" value="P:transsulfuration"/>
    <property type="evidence" value="ECO:0007669"/>
    <property type="project" value="InterPro"/>
</dbReference>
<dbReference type="GO" id="GO:0005737">
    <property type="term" value="C:cytoplasm"/>
    <property type="evidence" value="ECO:0007669"/>
    <property type="project" value="TreeGrafter"/>
</dbReference>
<dbReference type="AlphaFoldDB" id="A0A381W6N6"/>
<dbReference type="PANTHER" id="PTHR11808">
    <property type="entry name" value="TRANS-SULFURATION ENZYME FAMILY MEMBER"/>
    <property type="match status" value="1"/>
</dbReference>
<sequence>MKNKDISFDTKIVHSGEPDPRIEGAVNVPIFQSSTFEYTGQKSYDELKYIRLNNTPNHLVLHEKLAILEKAERAVVTSSGMSAITTSLLTFLKSGDHLLAHNTLYGGTADYVKHDLPNYNISADYIDVLDPSSWKSKLKSNTKVIYVETITNPLLEVGALDEVAKFA</sequence>
<organism evidence="3">
    <name type="scientific">marine metagenome</name>
    <dbReference type="NCBI Taxonomy" id="408172"/>
    <lineage>
        <taxon>unclassified sequences</taxon>
        <taxon>metagenomes</taxon>
        <taxon>ecological metagenomes</taxon>
    </lineage>
</organism>
<proteinExistence type="predicted"/>
<evidence type="ECO:0008006" key="4">
    <source>
        <dbReference type="Google" id="ProtNLM"/>
    </source>
</evidence>
<accession>A0A381W6N6</accession>
<gene>
    <name evidence="3" type="ORF">METZ01_LOCUS101028</name>
</gene>
<protein>
    <recommendedName>
        <fullName evidence="4">Cystathionine beta-lyase</fullName>
    </recommendedName>
</protein>
<evidence type="ECO:0000256" key="2">
    <source>
        <dbReference type="ARBA" id="ARBA00022898"/>
    </source>
</evidence>
<dbReference type="InterPro" id="IPR000277">
    <property type="entry name" value="Cys/Met-Metab_PyrdxlP-dep_enz"/>
</dbReference>
<feature type="non-terminal residue" evidence="3">
    <location>
        <position position="167"/>
    </location>
</feature>
<comment type="cofactor">
    <cofactor evidence="1">
        <name>pyridoxal 5'-phosphate</name>
        <dbReference type="ChEBI" id="CHEBI:597326"/>
    </cofactor>
</comment>
<dbReference type="GO" id="GO:0016846">
    <property type="term" value="F:carbon-sulfur lyase activity"/>
    <property type="evidence" value="ECO:0007669"/>
    <property type="project" value="TreeGrafter"/>
</dbReference>